<name>X1FPN1_9ZZZZ</name>
<accession>X1FPN1</accession>
<dbReference type="PANTHER" id="PTHR21343:SF1">
    <property type="entry name" value="COBYRIC ACID SYNTHASE"/>
    <property type="match status" value="1"/>
</dbReference>
<dbReference type="GO" id="GO:0009236">
    <property type="term" value="P:cobalamin biosynthetic process"/>
    <property type="evidence" value="ECO:0007669"/>
    <property type="project" value="UniProtKB-UniPathway"/>
</dbReference>
<evidence type="ECO:0000256" key="1">
    <source>
        <dbReference type="ARBA" id="ARBA00022962"/>
    </source>
</evidence>
<dbReference type="AlphaFoldDB" id="X1FPN1"/>
<dbReference type="PANTHER" id="PTHR21343">
    <property type="entry name" value="DETHIOBIOTIN SYNTHETASE"/>
    <property type="match status" value="1"/>
</dbReference>
<dbReference type="UniPathway" id="UPA00148"/>
<protein>
    <recommendedName>
        <fullName evidence="3">Cobyric acid synthase CobQ</fullName>
    </recommendedName>
</protein>
<dbReference type="Pfam" id="PF13500">
    <property type="entry name" value="AAA_26"/>
    <property type="match status" value="1"/>
</dbReference>
<dbReference type="Gene3D" id="3.40.50.300">
    <property type="entry name" value="P-loop containing nucleotide triphosphate hydrolases"/>
    <property type="match status" value="1"/>
</dbReference>
<dbReference type="InterPro" id="IPR027417">
    <property type="entry name" value="P-loop_NTPase"/>
</dbReference>
<evidence type="ECO:0008006" key="3">
    <source>
        <dbReference type="Google" id="ProtNLM"/>
    </source>
</evidence>
<organism evidence="2">
    <name type="scientific">marine sediment metagenome</name>
    <dbReference type="NCBI Taxonomy" id="412755"/>
    <lineage>
        <taxon>unclassified sequences</taxon>
        <taxon>metagenomes</taxon>
        <taxon>ecological metagenomes</taxon>
    </lineage>
</organism>
<sequence>DIVVIEGAGSPAEINLKENEIVNMRIAKLAEAPVLLVGDIDKGGVFASLVGTLALLDEAERNYIKGFVINKFRGDMALLQPGLDFLAEYTSRPVIGVIPYCQNILIPEEDSTGEGEGFSSPPKQPIASQQQYDELADIVRRSLNLELVYRVVNNPHLKS</sequence>
<gene>
    <name evidence="2" type="ORF">S03H2_39083</name>
</gene>
<keyword evidence="1" id="KW-0315">Glutamine amidotransferase</keyword>
<proteinExistence type="predicted"/>
<dbReference type="EMBL" id="BARU01024134">
    <property type="protein sequence ID" value="GAH47631.1"/>
    <property type="molecule type" value="Genomic_DNA"/>
</dbReference>
<reference evidence="2" key="1">
    <citation type="journal article" date="2014" name="Front. Microbiol.">
        <title>High frequency of phylogenetically diverse reductive dehalogenase-homologous genes in deep subseafloor sedimentary metagenomes.</title>
        <authorList>
            <person name="Kawai M."/>
            <person name="Futagami T."/>
            <person name="Toyoda A."/>
            <person name="Takaki Y."/>
            <person name="Nishi S."/>
            <person name="Hori S."/>
            <person name="Arai W."/>
            <person name="Tsubouchi T."/>
            <person name="Morono Y."/>
            <person name="Uchiyama I."/>
            <person name="Ito T."/>
            <person name="Fujiyama A."/>
            <person name="Inagaki F."/>
            <person name="Takami H."/>
        </authorList>
    </citation>
    <scope>NUCLEOTIDE SEQUENCE</scope>
    <source>
        <strain evidence="2">Expedition CK06-06</strain>
    </source>
</reference>
<dbReference type="SUPFAM" id="SSF52540">
    <property type="entry name" value="P-loop containing nucleoside triphosphate hydrolases"/>
    <property type="match status" value="1"/>
</dbReference>
<comment type="caution">
    <text evidence="2">The sequence shown here is derived from an EMBL/GenBank/DDBJ whole genome shotgun (WGS) entry which is preliminary data.</text>
</comment>
<feature type="non-terminal residue" evidence="2">
    <location>
        <position position="1"/>
    </location>
</feature>
<evidence type="ECO:0000313" key="2">
    <source>
        <dbReference type="EMBL" id="GAH47631.1"/>
    </source>
</evidence>